<reference evidence="10 11" key="1">
    <citation type="submission" date="2018-10" db="EMBL/GenBank/DDBJ databases">
        <title>A high-quality apple genome assembly.</title>
        <authorList>
            <person name="Hu J."/>
        </authorList>
    </citation>
    <scope>NUCLEOTIDE SEQUENCE [LARGE SCALE GENOMIC DNA]</scope>
    <source>
        <strain evidence="11">cv. HFTH1</strain>
        <tissue evidence="10">Young leaf</tissue>
    </source>
</reference>
<protein>
    <recommendedName>
        <fullName evidence="9">Vacuolar iron transporter</fullName>
    </recommendedName>
</protein>
<sequence>MLVANDHFFCSDNVMNGTIGSDDGKKKSRSERPKEPWKGEYAKSILYAGLDAIITSFSLISSICASRISSVDVLVLGFANLVADGISMGFGDFTSSSSEKEVASKERAAKIAGQNYAFSVAVNLFNGAIAAAAEYAVGWTLTNVAGLEA</sequence>
<keyword evidence="3" id="KW-0408">Iron</keyword>
<accession>A0A498JCN3</accession>
<organism evidence="10 11">
    <name type="scientific">Malus domestica</name>
    <name type="common">Apple</name>
    <name type="synonym">Pyrus malus</name>
    <dbReference type="NCBI Taxonomy" id="3750"/>
    <lineage>
        <taxon>Eukaryota</taxon>
        <taxon>Viridiplantae</taxon>
        <taxon>Streptophyta</taxon>
        <taxon>Embryophyta</taxon>
        <taxon>Tracheophyta</taxon>
        <taxon>Spermatophyta</taxon>
        <taxon>Magnoliopsida</taxon>
        <taxon>eudicotyledons</taxon>
        <taxon>Gunneridae</taxon>
        <taxon>Pentapetalae</taxon>
        <taxon>rosids</taxon>
        <taxon>fabids</taxon>
        <taxon>Rosales</taxon>
        <taxon>Rosaceae</taxon>
        <taxon>Amygdaloideae</taxon>
        <taxon>Maleae</taxon>
        <taxon>Malus</taxon>
    </lineage>
</organism>
<dbReference type="InterPro" id="IPR008217">
    <property type="entry name" value="Ccc1_fam"/>
</dbReference>
<keyword evidence="9" id="KW-0406">Ion transport</keyword>
<comment type="caution">
    <text evidence="10">The sequence shown here is derived from an EMBL/GenBank/DDBJ whole genome shotgun (WGS) entry which is preliminary data.</text>
</comment>
<dbReference type="Pfam" id="PF01988">
    <property type="entry name" value="VIT1"/>
    <property type="match status" value="1"/>
</dbReference>
<dbReference type="GO" id="GO:0005774">
    <property type="term" value="C:vacuolar membrane"/>
    <property type="evidence" value="ECO:0007669"/>
    <property type="project" value="UniProtKB-SubCell"/>
</dbReference>
<gene>
    <name evidence="10" type="ORF">DVH24_014145</name>
</gene>
<dbReference type="Proteomes" id="UP000290289">
    <property type="component" value="Chromosome 7"/>
</dbReference>
<evidence type="ECO:0000313" key="10">
    <source>
        <dbReference type="EMBL" id="RXH93569.1"/>
    </source>
</evidence>
<keyword evidence="7" id="KW-0472">Membrane</keyword>
<keyword evidence="3" id="KW-0410">Iron transport</keyword>
<evidence type="ECO:0000256" key="9">
    <source>
        <dbReference type="RuleBase" id="RU369115"/>
    </source>
</evidence>
<evidence type="ECO:0000256" key="3">
    <source>
        <dbReference type="ARBA" id="ARBA00022496"/>
    </source>
</evidence>
<dbReference type="PANTHER" id="PTHR31851">
    <property type="entry name" value="FE(2+)/MN(2+) TRANSPORTER PCL1"/>
    <property type="match status" value="1"/>
</dbReference>
<evidence type="ECO:0000256" key="2">
    <source>
        <dbReference type="ARBA" id="ARBA00007049"/>
    </source>
</evidence>
<dbReference type="GO" id="GO:0005381">
    <property type="term" value="F:iron ion transmembrane transporter activity"/>
    <property type="evidence" value="ECO:0007669"/>
    <property type="project" value="UniProtKB-UniRule"/>
</dbReference>
<keyword evidence="4 9" id="KW-0926">Vacuole</keyword>
<dbReference type="STRING" id="3750.A0A498JCN3"/>
<comment type="similarity">
    <text evidence="2 9">Belongs to the CCC1 family.</text>
</comment>
<dbReference type="GO" id="GO:0030026">
    <property type="term" value="P:intracellular manganese ion homeostasis"/>
    <property type="evidence" value="ECO:0007669"/>
    <property type="project" value="InterPro"/>
</dbReference>
<evidence type="ECO:0000256" key="6">
    <source>
        <dbReference type="ARBA" id="ARBA00022989"/>
    </source>
</evidence>
<evidence type="ECO:0000313" key="11">
    <source>
        <dbReference type="Proteomes" id="UP000290289"/>
    </source>
</evidence>
<dbReference type="GO" id="GO:0140315">
    <property type="term" value="F:iron ion sequestering activity"/>
    <property type="evidence" value="ECO:0007669"/>
    <property type="project" value="UniProtKB-UniRule"/>
</dbReference>
<comment type="catalytic activity">
    <reaction evidence="8">
        <text>Fe(2+)(in) = Fe(2+)(out)</text>
        <dbReference type="Rhea" id="RHEA:28486"/>
        <dbReference type="ChEBI" id="CHEBI:29033"/>
    </reaction>
    <physiologicalReaction direction="left-to-right" evidence="8">
        <dbReference type="Rhea" id="RHEA:28487"/>
    </physiologicalReaction>
</comment>
<dbReference type="AlphaFoldDB" id="A0A498JCN3"/>
<evidence type="ECO:0000256" key="5">
    <source>
        <dbReference type="ARBA" id="ARBA00022692"/>
    </source>
</evidence>
<evidence type="ECO:0000256" key="4">
    <source>
        <dbReference type="ARBA" id="ARBA00022554"/>
    </source>
</evidence>
<keyword evidence="6" id="KW-1133">Transmembrane helix</keyword>
<comment type="subcellular location">
    <subcellularLocation>
        <location evidence="1 9">Vacuole membrane</location>
        <topology evidence="1 9">Multi-pass membrane protein</topology>
    </subcellularLocation>
</comment>
<dbReference type="GO" id="GO:0005384">
    <property type="term" value="F:manganese ion transmembrane transporter activity"/>
    <property type="evidence" value="ECO:0007669"/>
    <property type="project" value="InterPro"/>
</dbReference>
<evidence type="ECO:0000256" key="8">
    <source>
        <dbReference type="ARBA" id="ARBA00044464"/>
    </source>
</evidence>
<keyword evidence="5" id="KW-0812">Transmembrane</keyword>
<dbReference type="EMBL" id="RDQH01000333">
    <property type="protein sequence ID" value="RXH93569.1"/>
    <property type="molecule type" value="Genomic_DNA"/>
</dbReference>
<proteinExistence type="inferred from homology"/>
<evidence type="ECO:0000256" key="1">
    <source>
        <dbReference type="ARBA" id="ARBA00004128"/>
    </source>
</evidence>
<name>A0A498JCN3_MALDO</name>
<comment type="function">
    <text evidence="9">Vacuolar Fe(2+) uptake transporter.</text>
</comment>
<keyword evidence="9" id="KW-0813">Transport</keyword>
<keyword evidence="11" id="KW-1185">Reference proteome</keyword>
<evidence type="ECO:0000256" key="7">
    <source>
        <dbReference type="ARBA" id="ARBA00023136"/>
    </source>
</evidence>